<comment type="subcellular location">
    <subcellularLocation>
        <location evidence="1">Cell membrane</location>
        <topology evidence="1">Multi-pass membrane protein</topology>
    </subcellularLocation>
</comment>
<comment type="caution">
    <text evidence="8">The sequence shown here is derived from an EMBL/GenBank/DDBJ whole genome shotgun (WGS) entry which is preliminary data.</text>
</comment>
<dbReference type="PANTHER" id="PTHR42718:SF43">
    <property type="entry name" value="LINCOMYCIN RESISTANCE PROTEIN LMRB"/>
    <property type="match status" value="1"/>
</dbReference>
<protein>
    <submittedName>
        <fullName evidence="8">Multidrug efflux MFS transporter</fullName>
    </submittedName>
</protein>
<keyword evidence="5 6" id="KW-0472">Membrane</keyword>
<gene>
    <name evidence="8" type="ORF">FYJ62_08270</name>
</gene>
<feature type="transmembrane region" description="Helical" evidence="6">
    <location>
        <begin position="142"/>
        <end position="164"/>
    </location>
</feature>
<feature type="domain" description="Major facilitator superfamily (MFS) profile" evidence="7">
    <location>
        <begin position="1"/>
        <end position="460"/>
    </location>
</feature>
<evidence type="ECO:0000256" key="6">
    <source>
        <dbReference type="SAM" id="Phobius"/>
    </source>
</evidence>
<evidence type="ECO:0000259" key="7">
    <source>
        <dbReference type="PROSITE" id="PS50850"/>
    </source>
</evidence>
<feature type="transmembrane region" description="Helical" evidence="6">
    <location>
        <begin position="200"/>
        <end position="217"/>
    </location>
</feature>
<feature type="transmembrane region" description="Helical" evidence="6">
    <location>
        <begin position="332"/>
        <end position="350"/>
    </location>
</feature>
<dbReference type="SUPFAM" id="SSF103473">
    <property type="entry name" value="MFS general substrate transporter"/>
    <property type="match status" value="1"/>
</dbReference>
<dbReference type="Pfam" id="PF07690">
    <property type="entry name" value="MFS_1"/>
    <property type="match status" value="1"/>
</dbReference>
<dbReference type="PROSITE" id="PS51257">
    <property type="entry name" value="PROKAR_LIPOPROTEIN"/>
    <property type="match status" value="1"/>
</dbReference>
<dbReference type="InterPro" id="IPR011701">
    <property type="entry name" value="MFS"/>
</dbReference>
<feature type="transmembrane region" description="Helical" evidence="6">
    <location>
        <begin position="268"/>
        <end position="287"/>
    </location>
</feature>
<dbReference type="Gene3D" id="1.20.1250.20">
    <property type="entry name" value="MFS general substrate transporter like domains"/>
    <property type="match status" value="1"/>
</dbReference>
<accession>A0A6A8MFQ4</accession>
<evidence type="ECO:0000256" key="1">
    <source>
        <dbReference type="ARBA" id="ARBA00004651"/>
    </source>
</evidence>
<organism evidence="8 9">
    <name type="scientific">Lactobacillus porci</name>
    <dbReference type="NCBI Taxonomy" id="2012477"/>
    <lineage>
        <taxon>Bacteria</taxon>
        <taxon>Bacillati</taxon>
        <taxon>Bacillota</taxon>
        <taxon>Bacilli</taxon>
        <taxon>Lactobacillales</taxon>
        <taxon>Lactobacillaceae</taxon>
        <taxon>Lactobacillus</taxon>
    </lineage>
</organism>
<feature type="transmembrane region" description="Helical" evidence="6">
    <location>
        <begin position="299"/>
        <end position="320"/>
    </location>
</feature>
<dbReference type="RefSeq" id="WP_154549220.1">
    <property type="nucleotide sequence ID" value="NZ_VUMX01000024.1"/>
</dbReference>
<feature type="transmembrane region" description="Helical" evidence="6">
    <location>
        <begin position="229"/>
        <end position="247"/>
    </location>
</feature>
<evidence type="ECO:0000256" key="4">
    <source>
        <dbReference type="ARBA" id="ARBA00022989"/>
    </source>
</evidence>
<feature type="transmembrane region" description="Helical" evidence="6">
    <location>
        <begin position="435"/>
        <end position="456"/>
    </location>
</feature>
<feature type="transmembrane region" description="Helical" evidence="6">
    <location>
        <begin position="170"/>
        <end position="188"/>
    </location>
</feature>
<feature type="transmembrane region" description="Helical" evidence="6">
    <location>
        <begin position="403"/>
        <end position="423"/>
    </location>
</feature>
<feature type="transmembrane region" description="Helical" evidence="6">
    <location>
        <begin position="12"/>
        <end position="32"/>
    </location>
</feature>
<dbReference type="PROSITE" id="PS50850">
    <property type="entry name" value="MFS"/>
    <property type="match status" value="1"/>
</dbReference>
<feature type="transmembrane region" description="Helical" evidence="6">
    <location>
        <begin position="356"/>
        <end position="374"/>
    </location>
</feature>
<evidence type="ECO:0000313" key="8">
    <source>
        <dbReference type="EMBL" id="MST87615.1"/>
    </source>
</evidence>
<feature type="transmembrane region" description="Helical" evidence="6">
    <location>
        <begin position="109"/>
        <end position="130"/>
    </location>
</feature>
<keyword evidence="4 6" id="KW-1133">Transmembrane helix</keyword>
<name>A0A6A8MFQ4_9LACO</name>
<feature type="transmembrane region" description="Helical" evidence="6">
    <location>
        <begin position="80"/>
        <end position="103"/>
    </location>
</feature>
<dbReference type="GO" id="GO:0022857">
    <property type="term" value="F:transmembrane transporter activity"/>
    <property type="evidence" value="ECO:0007669"/>
    <property type="project" value="InterPro"/>
</dbReference>
<dbReference type="Proteomes" id="UP000438120">
    <property type="component" value="Unassembled WGS sequence"/>
</dbReference>
<evidence type="ECO:0000313" key="9">
    <source>
        <dbReference type="Proteomes" id="UP000438120"/>
    </source>
</evidence>
<keyword evidence="3 6" id="KW-0812">Transmembrane</keyword>
<sequence>MDAHKKVTPSVIWSIVGTAGVACSGVLVETSMNVTFPTLMKVFNQSLNNVQWITTAYLLAVTLTIVLAAYLQRSFKFKSLIIAAGTASVIGGVICMVSTTLPIMLLGRIIQGIGTGIAMPLLFSIIMLEVPRAKQGSFVGTAGMIIALAPSLGPTYGGICLSALNWRFNFIFTLPVTIVFCIIAACFMSDNEAHRDHFNFSEYLLIVLALIALTLAVNNLSSGLANPLVWGGLLVTAAALFSFFKLAKQEGKAHIINIGVLKNTSFNLGLLIYTFLQFIQISLTFVIPNLAQLGLKTSALTSGMLLLLGSLLSAFFGPVMGRLLDSQGFKKLFLIGSCLAMAGILLYIIFAQKLSIALIVIFHVMFMTGFSMMYNNSMTIGLQQLEVMHIADGNALFNMLQQYSGSIGTAAMSVIIAIAGSPYQGQSKQVVMGSQAAFIVLFVFTLLIFACVLSLIKRDKQGLVKN</sequence>
<reference evidence="8 9" key="1">
    <citation type="submission" date="2019-08" db="EMBL/GenBank/DDBJ databases">
        <title>In-depth cultivation of the pig gut microbiome towards novel bacterial diversity and tailored functional studies.</title>
        <authorList>
            <person name="Wylensek D."/>
            <person name="Hitch T.C.A."/>
            <person name="Clavel T."/>
        </authorList>
    </citation>
    <scope>NUCLEOTIDE SEQUENCE [LARGE SCALE GENOMIC DNA]</scope>
    <source>
        <strain evidence="8 9">Bifido-178-WT-2B</strain>
    </source>
</reference>
<dbReference type="PRINTS" id="PR01036">
    <property type="entry name" value="TCRTETB"/>
</dbReference>
<feature type="transmembrane region" description="Helical" evidence="6">
    <location>
        <begin position="52"/>
        <end position="71"/>
    </location>
</feature>
<keyword evidence="9" id="KW-1185">Reference proteome</keyword>
<keyword evidence="2" id="KW-0813">Transport</keyword>
<dbReference type="Gene3D" id="1.20.1720.10">
    <property type="entry name" value="Multidrug resistance protein D"/>
    <property type="match status" value="1"/>
</dbReference>
<evidence type="ECO:0000256" key="5">
    <source>
        <dbReference type="ARBA" id="ARBA00023136"/>
    </source>
</evidence>
<dbReference type="InterPro" id="IPR036259">
    <property type="entry name" value="MFS_trans_sf"/>
</dbReference>
<evidence type="ECO:0000256" key="3">
    <source>
        <dbReference type="ARBA" id="ARBA00022692"/>
    </source>
</evidence>
<dbReference type="InterPro" id="IPR020846">
    <property type="entry name" value="MFS_dom"/>
</dbReference>
<dbReference type="GO" id="GO:0005886">
    <property type="term" value="C:plasma membrane"/>
    <property type="evidence" value="ECO:0007669"/>
    <property type="project" value="UniProtKB-SubCell"/>
</dbReference>
<dbReference type="OrthoDB" id="9816041at2"/>
<dbReference type="EMBL" id="VUMX01000024">
    <property type="protein sequence ID" value="MST87615.1"/>
    <property type="molecule type" value="Genomic_DNA"/>
</dbReference>
<dbReference type="AlphaFoldDB" id="A0A6A8MFQ4"/>
<proteinExistence type="predicted"/>
<dbReference type="PANTHER" id="PTHR42718">
    <property type="entry name" value="MAJOR FACILITATOR SUPERFAMILY MULTIDRUG TRANSPORTER MFSC"/>
    <property type="match status" value="1"/>
</dbReference>
<evidence type="ECO:0000256" key="2">
    <source>
        <dbReference type="ARBA" id="ARBA00022448"/>
    </source>
</evidence>